<feature type="domain" description="Serine aminopeptidase S33" evidence="1">
    <location>
        <begin position="67"/>
        <end position="294"/>
    </location>
</feature>
<dbReference type="GO" id="GO:0016787">
    <property type="term" value="F:hydrolase activity"/>
    <property type="evidence" value="ECO:0007669"/>
    <property type="project" value="UniProtKB-KW"/>
</dbReference>
<dbReference type="Proteomes" id="UP001241056">
    <property type="component" value="Unassembled WGS sequence"/>
</dbReference>
<dbReference type="EMBL" id="JAUCDY010000014">
    <property type="protein sequence ID" value="MDM7858668.1"/>
    <property type="molecule type" value="Genomic_DNA"/>
</dbReference>
<dbReference type="InterPro" id="IPR029058">
    <property type="entry name" value="AB_hydrolase_fold"/>
</dbReference>
<accession>A0ABT7SR43</accession>
<evidence type="ECO:0000313" key="3">
    <source>
        <dbReference type="Proteomes" id="UP001241056"/>
    </source>
</evidence>
<dbReference type="RefSeq" id="WP_289411457.1">
    <property type="nucleotide sequence ID" value="NZ_JAUCDY010000014.1"/>
</dbReference>
<dbReference type="PANTHER" id="PTHR11614">
    <property type="entry name" value="PHOSPHOLIPASE-RELATED"/>
    <property type="match status" value="1"/>
</dbReference>
<dbReference type="Gene3D" id="3.40.50.1820">
    <property type="entry name" value="alpha/beta hydrolase"/>
    <property type="match status" value="1"/>
</dbReference>
<dbReference type="Pfam" id="PF12146">
    <property type="entry name" value="Hydrolase_4"/>
    <property type="match status" value="1"/>
</dbReference>
<gene>
    <name evidence="2" type="ORF">QEZ41_10355</name>
</gene>
<keyword evidence="2" id="KW-0378">Hydrolase</keyword>
<dbReference type="SUPFAM" id="SSF53474">
    <property type="entry name" value="alpha/beta-Hydrolases"/>
    <property type="match status" value="1"/>
</dbReference>
<reference evidence="2 3" key="1">
    <citation type="submission" date="2023-06" db="EMBL/GenBank/DDBJ databases">
        <title>Thiopseudomonas sp. CY1220 draft genome sequence.</title>
        <authorList>
            <person name="Zhao G."/>
            <person name="An M."/>
        </authorList>
    </citation>
    <scope>NUCLEOTIDE SEQUENCE [LARGE SCALE GENOMIC DNA]</scope>
    <source>
        <strain evidence="2 3">CY1220</strain>
    </source>
</reference>
<protein>
    <submittedName>
        <fullName evidence="2">Alpha/beta hydrolase</fullName>
    </submittedName>
</protein>
<dbReference type="PRINTS" id="PR00111">
    <property type="entry name" value="ABHYDROLASE"/>
</dbReference>
<keyword evidence="3" id="KW-1185">Reference proteome</keyword>
<dbReference type="InterPro" id="IPR051044">
    <property type="entry name" value="MAG_DAG_Lipase"/>
</dbReference>
<evidence type="ECO:0000259" key="1">
    <source>
        <dbReference type="Pfam" id="PF12146"/>
    </source>
</evidence>
<dbReference type="InterPro" id="IPR000073">
    <property type="entry name" value="AB_hydrolase_1"/>
</dbReference>
<comment type="caution">
    <text evidence="2">The sequence shown here is derived from an EMBL/GenBank/DDBJ whole genome shotgun (WGS) entry which is preliminary data.</text>
</comment>
<name>A0ABT7SR43_9GAMM</name>
<proteinExistence type="predicted"/>
<sequence>MPPDFISLNPQNSLPQLFSEQVEPAWTQNWRDFYRLDFKPSNIEQRLGRMQVLNYQLAVHYFIPQRAVATLIVLHGYYDHMGLYGHLFRWALNNNFAVLSCDLPGHGLSTGARASISEFSEYQAVLAALFEVAQQLSLPAPWHLAGQSMGGAIALDYALNQQPLSEIGHLILFAPLVRPRAWRQSKLLYQSLRPFVKQVPRQRTNNSTDKDFVEFLQRDPLQANVLPTAWVGALSRWIPQIEKAQAKKMSPIILQGDGDQTVDWRHNLNVLEDKFKQPELFMLPGAGHHLVNEQAHYRQQEFSFIERFL</sequence>
<dbReference type="InterPro" id="IPR022742">
    <property type="entry name" value="Hydrolase_4"/>
</dbReference>
<evidence type="ECO:0000313" key="2">
    <source>
        <dbReference type="EMBL" id="MDM7858668.1"/>
    </source>
</evidence>
<organism evidence="2 3">
    <name type="scientific">Thiopseudomonas acetoxidans</name>
    <dbReference type="NCBI Taxonomy" id="3041622"/>
    <lineage>
        <taxon>Bacteria</taxon>
        <taxon>Pseudomonadati</taxon>
        <taxon>Pseudomonadota</taxon>
        <taxon>Gammaproteobacteria</taxon>
        <taxon>Pseudomonadales</taxon>
        <taxon>Pseudomonadaceae</taxon>
        <taxon>Thiopseudomonas</taxon>
    </lineage>
</organism>